<organism evidence="1 2">
    <name type="scientific">Gordoniibacillus kamchatkensis</name>
    <dbReference type="NCBI Taxonomy" id="1590651"/>
    <lineage>
        <taxon>Bacteria</taxon>
        <taxon>Bacillati</taxon>
        <taxon>Bacillota</taxon>
        <taxon>Bacilli</taxon>
        <taxon>Bacillales</taxon>
        <taxon>Paenibacillaceae</taxon>
        <taxon>Gordoniibacillus</taxon>
    </lineage>
</organism>
<evidence type="ECO:0000313" key="2">
    <source>
        <dbReference type="Proteomes" id="UP000031967"/>
    </source>
</evidence>
<dbReference type="Proteomes" id="UP000031967">
    <property type="component" value="Unassembled WGS sequence"/>
</dbReference>
<dbReference type="EMBL" id="JXAK01000002">
    <property type="protein sequence ID" value="KIL42327.1"/>
    <property type="molecule type" value="Genomic_DNA"/>
</dbReference>
<evidence type="ECO:0000313" key="1">
    <source>
        <dbReference type="EMBL" id="KIL42327.1"/>
    </source>
</evidence>
<name>A0ABR5APN6_9BACL</name>
<keyword evidence="2" id="KW-1185">Reference proteome</keyword>
<sequence length="87" mass="8889">MKSLSGEGRPLAFSIMSSLTGLAGALAAPGAVLASVPAAAPELPLLPLLAHPAAASIVPATRSETADADQVWDSLHRLNPFFLGVMW</sequence>
<accession>A0ABR5APN6</accession>
<comment type="caution">
    <text evidence="1">The sequence shown here is derived from an EMBL/GenBank/DDBJ whole genome shotgun (WGS) entry which is preliminary data.</text>
</comment>
<proteinExistence type="predicted"/>
<protein>
    <submittedName>
        <fullName evidence="1">Uncharacterized protein</fullName>
    </submittedName>
</protein>
<gene>
    <name evidence="1" type="ORF">SD70_02190</name>
</gene>
<reference evidence="1 2" key="1">
    <citation type="submission" date="2014-12" db="EMBL/GenBank/DDBJ databases">
        <title>Draft genome sequence of Paenibacillus kamchatkensis strain B-2647.</title>
        <authorList>
            <person name="Karlyshev A.V."/>
            <person name="Kudryashova E.B."/>
        </authorList>
    </citation>
    <scope>NUCLEOTIDE SEQUENCE [LARGE SCALE GENOMIC DNA]</scope>
    <source>
        <strain evidence="1 2">VKM B-2647</strain>
    </source>
</reference>